<evidence type="ECO:0000313" key="2">
    <source>
        <dbReference type="Proteomes" id="UP000663249"/>
    </source>
</evidence>
<keyword evidence="2" id="KW-1185">Reference proteome</keyword>
<dbReference type="RefSeq" id="WP_205476264.1">
    <property type="nucleotide sequence ID" value="NZ_CP070506.1"/>
</dbReference>
<sequence length="52" mass="5656">MKGLIDSKSAKGKKALRALDRVNTRQTVVDPRIVRALLEGVDEPQGVLAGRK</sequence>
<organism evidence="1 2">
    <name type="scientific">Pseudomonas hygromyciniae</name>
    <dbReference type="NCBI Taxonomy" id="2812000"/>
    <lineage>
        <taxon>Bacteria</taxon>
        <taxon>Pseudomonadati</taxon>
        <taxon>Pseudomonadota</taxon>
        <taxon>Gammaproteobacteria</taxon>
        <taxon>Pseudomonadales</taxon>
        <taxon>Pseudomonadaceae</taxon>
        <taxon>Pseudomonas</taxon>
    </lineage>
</organism>
<dbReference type="EMBL" id="CP070506">
    <property type="protein sequence ID" value="QSB41112.1"/>
    <property type="molecule type" value="Genomic_DNA"/>
</dbReference>
<protein>
    <submittedName>
        <fullName evidence="1">Uncharacterized protein</fullName>
    </submittedName>
</protein>
<reference evidence="1 2" key="1">
    <citation type="submission" date="2021-02" db="EMBL/GenBank/DDBJ databases">
        <title>Genomic and phenotypic characterization of Pseudomonas hygromyciniae, a novel bacterial species discovered from a commercially purchased antibiotic vial.</title>
        <authorList>
            <person name="Turner T.L."/>
            <person name="Mitra S.D."/>
            <person name="Kochan T.J."/>
            <person name="Pincus N.B."/>
            <person name="Lebrun-Corbin M."/>
            <person name="Cheung B."/>
            <person name="Gatesy S.W."/>
            <person name="Afzal T."/>
            <person name="Ozer E.A."/>
            <person name="Hauser A.R."/>
        </authorList>
    </citation>
    <scope>NUCLEOTIDE SEQUENCE [LARGE SCALE GENOMIC DNA]</scope>
    <source>
        <strain evidence="1 2">SDM007</strain>
    </source>
</reference>
<proteinExistence type="predicted"/>
<dbReference type="Proteomes" id="UP000663249">
    <property type="component" value="Chromosome"/>
</dbReference>
<name>A0ABX7K3I9_9PSED</name>
<gene>
    <name evidence="1" type="ORF">JTY93_06980</name>
</gene>
<accession>A0ABX7K3I9</accession>
<evidence type="ECO:0000313" key="1">
    <source>
        <dbReference type="EMBL" id="QSB41112.1"/>
    </source>
</evidence>